<evidence type="ECO:0000313" key="8">
    <source>
        <dbReference type="Proteomes" id="UP000799770"/>
    </source>
</evidence>
<keyword evidence="8" id="KW-1185">Reference proteome</keyword>
<evidence type="ECO:0000256" key="6">
    <source>
        <dbReference type="SAM" id="Phobius"/>
    </source>
</evidence>
<dbReference type="Pfam" id="PF25129">
    <property type="entry name" value="Pyr4-TMTC"/>
    <property type="match status" value="1"/>
</dbReference>
<organism evidence="7 8">
    <name type="scientific">Lophiotrema nucula</name>
    <dbReference type="NCBI Taxonomy" id="690887"/>
    <lineage>
        <taxon>Eukaryota</taxon>
        <taxon>Fungi</taxon>
        <taxon>Dikarya</taxon>
        <taxon>Ascomycota</taxon>
        <taxon>Pezizomycotina</taxon>
        <taxon>Dothideomycetes</taxon>
        <taxon>Pleosporomycetidae</taxon>
        <taxon>Pleosporales</taxon>
        <taxon>Lophiotremataceae</taxon>
        <taxon>Lophiotrema</taxon>
    </lineage>
</organism>
<keyword evidence="4 6" id="KW-1133">Transmembrane helix</keyword>
<protein>
    <submittedName>
        <fullName evidence="7">Uncharacterized protein</fullName>
    </submittedName>
</protein>
<name>A0A6A5YPY1_9PLEO</name>
<evidence type="ECO:0000256" key="2">
    <source>
        <dbReference type="ARBA" id="ARBA00006757"/>
    </source>
</evidence>
<feature type="transmembrane region" description="Helical" evidence="6">
    <location>
        <begin position="211"/>
        <end position="234"/>
    </location>
</feature>
<feature type="transmembrane region" description="Helical" evidence="6">
    <location>
        <begin position="180"/>
        <end position="199"/>
    </location>
</feature>
<feature type="transmembrane region" description="Helical" evidence="6">
    <location>
        <begin position="120"/>
        <end position="140"/>
    </location>
</feature>
<dbReference type="Proteomes" id="UP000799770">
    <property type="component" value="Unassembled WGS sequence"/>
</dbReference>
<comment type="subcellular location">
    <subcellularLocation>
        <location evidence="1">Membrane</location>
        <topology evidence="1">Multi-pass membrane protein</topology>
    </subcellularLocation>
</comment>
<sequence>MTFKLPTLPLSPIDARNNPPEYYLWVQDYLTILMGFLWIVAYFLYIRQSYRDQSYGMPILSLCANIAWEFVYGIFYPPGVAEFVTFLPYFLVDLGLVYTTVKFGPCEWKHSPVVQRNIPLIMLIGITALTAAQWSFAILFTDIHQASFWSGFACQIIVSWSALSQLISRSSTRGHSLPIWWFRFVGTVCAIAVFQWRVYHYPLNYWYIHTAMANFLFVAAEVAELAYPIIFMYVRKLEQQEKLKRS</sequence>
<dbReference type="PANTHER" id="PTHR42038:SF2">
    <property type="entry name" value="TERPENE CYCLASE AUSL"/>
    <property type="match status" value="1"/>
</dbReference>
<dbReference type="OrthoDB" id="5294024at2759"/>
<evidence type="ECO:0000313" key="7">
    <source>
        <dbReference type="EMBL" id="KAF2108457.1"/>
    </source>
</evidence>
<accession>A0A6A5YPY1</accession>
<keyword evidence="5 6" id="KW-0472">Membrane</keyword>
<evidence type="ECO:0000256" key="4">
    <source>
        <dbReference type="ARBA" id="ARBA00022989"/>
    </source>
</evidence>
<proteinExistence type="inferred from homology"/>
<evidence type="ECO:0000256" key="1">
    <source>
        <dbReference type="ARBA" id="ARBA00004141"/>
    </source>
</evidence>
<dbReference type="InterPro" id="IPR039020">
    <property type="entry name" value="PaxB-like"/>
</dbReference>
<dbReference type="PANTHER" id="PTHR42038">
    <property type="match status" value="1"/>
</dbReference>
<gene>
    <name evidence="7" type="ORF">BDV96DRAFT_652709</name>
</gene>
<dbReference type="GO" id="GO:0016829">
    <property type="term" value="F:lyase activity"/>
    <property type="evidence" value="ECO:0007669"/>
    <property type="project" value="InterPro"/>
</dbReference>
<keyword evidence="3 6" id="KW-0812">Transmembrane</keyword>
<reference evidence="7" key="1">
    <citation type="journal article" date="2020" name="Stud. Mycol.">
        <title>101 Dothideomycetes genomes: a test case for predicting lifestyles and emergence of pathogens.</title>
        <authorList>
            <person name="Haridas S."/>
            <person name="Albert R."/>
            <person name="Binder M."/>
            <person name="Bloem J."/>
            <person name="Labutti K."/>
            <person name="Salamov A."/>
            <person name="Andreopoulos B."/>
            <person name="Baker S."/>
            <person name="Barry K."/>
            <person name="Bills G."/>
            <person name="Bluhm B."/>
            <person name="Cannon C."/>
            <person name="Castanera R."/>
            <person name="Culley D."/>
            <person name="Daum C."/>
            <person name="Ezra D."/>
            <person name="Gonzalez J."/>
            <person name="Henrissat B."/>
            <person name="Kuo A."/>
            <person name="Liang C."/>
            <person name="Lipzen A."/>
            <person name="Lutzoni F."/>
            <person name="Magnuson J."/>
            <person name="Mondo S."/>
            <person name="Nolan M."/>
            <person name="Ohm R."/>
            <person name="Pangilinan J."/>
            <person name="Park H.-J."/>
            <person name="Ramirez L."/>
            <person name="Alfaro M."/>
            <person name="Sun H."/>
            <person name="Tritt A."/>
            <person name="Yoshinaga Y."/>
            <person name="Zwiers L.-H."/>
            <person name="Turgeon B."/>
            <person name="Goodwin S."/>
            <person name="Spatafora J."/>
            <person name="Crous P."/>
            <person name="Grigoriev I."/>
        </authorList>
    </citation>
    <scope>NUCLEOTIDE SEQUENCE</scope>
    <source>
        <strain evidence="7">CBS 627.86</strain>
    </source>
</reference>
<dbReference type="GO" id="GO:0016020">
    <property type="term" value="C:membrane"/>
    <property type="evidence" value="ECO:0007669"/>
    <property type="project" value="UniProtKB-SubCell"/>
</dbReference>
<feature type="transmembrane region" description="Helical" evidence="6">
    <location>
        <begin position="22"/>
        <end position="45"/>
    </location>
</feature>
<evidence type="ECO:0000256" key="5">
    <source>
        <dbReference type="ARBA" id="ARBA00023136"/>
    </source>
</evidence>
<dbReference type="EMBL" id="ML977347">
    <property type="protein sequence ID" value="KAF2108457.1"/>
    <property type="molecule type" value="Genomic_DNA"/>
</dbReference>
<feature type="transmembrane region" description="Helical" evidence="6">
    <location>
        <begin position="57"/>
        <end position="75"/>
    </location>
</feature>
<evidence type="ECO:0000256" key="3">
    <source>
        <dbReference type="ARBA" id="ARBA00022692"/>
    </source>
</evidence>
<comment type="similarity">
    <text evidence="2">Belongs to the paxB family.</text>
</comment>
<dbReference type="AlphaFoldDB" id="A0A6A5YPY1"/>